<dbReference type="PANTHER" id="PTHR47916:SF1">
    <property type="entry name" value="3-HYDROXY-5-PHOSPHONOOXYPENTANE-2,4-DIONE THIOLASE"/>
    <property type="match status" value="1"/>
</dbReference>
<evidence type="ECO:0000313" key="6">
    <source>
        <dbReference type="Proteomes" id="UP000070598"/>
    </source>
</evidence>
<evidence type="ECO:0000313" key="2">
    <source>
        <dbReference type="EMBL" id="KWX00475.1"/>
    </source>
</evidence>
<comment type="caution">
    <text evidence="2">The sequence shown here is derived from an EMBL/GenBank/DDBJ whole genome shotgun (WGS) entry which is preliminary data.</text>
</comment>
<dbReference type="InterPro" id="IPR041720">
    <property type="entry name" value="FbaB-like"/>
</dbReference>
<dbReference type="PANTHER" id="PTHR47916">
    <property type="entry name" value="FRUCTOSE-BISPHOSPHATE ALDOLASE CLASS 1"/>
    <property type="match status" value="1"/>
</dbReference>
<gene>
    <name evidence="3" type="ORF">LI90_2495</name>
    <name evidence="2" type="ORF">TH66_17095</name>
    <name evidence="4" type="ORF">TR74_23610</name>
</gene>
<dbReference type="OrthoDB" id="9771504at2"/>
<dbReference type="PIRSF" id="PIRSF038992">
    <property type="entry name" value="Aldolase_Ia"/>
    <property type="match status" value="1"/>
</dbReference>
<reference evidence="5" key="4">
    <citation type="submission" date="2015-04" db="EMBL/GenBank/DDBJ databases">
        <title>Physiological reanalysis, assessment of diazotrophy, and genome sequences of multiple isolates of Streptomyces thermoautotrophicus.</title>
        <authorList>
            <person name="MacKellar D.C."/>
            <person name="Lieber L."/>
            <person name="Norman J."/>
            <person name="Bolger A."/>
            <person name="Tobin C."/>
            <person name="Murray J.W."/>
            <person name="Chang R."/>
            <person name="Ford T."/>
            <person name="Nguyen P.Q."/>
            <person name="Woodward J."/>
            <person name="Permingeat H."/>
            <person name="Joshi N.S."/>
            <person name="Silver P.A."/>
            <person name="Usadel B."/>
            <person name="Rutherford A.W."/>
            <person name="Friesen M."/>
            <person name="Prell J."/>
        </authorList>
    </citation>
    <scope>NUCLEOTIDE SEQUENCE [LARGE SCALE GENOMIC DNA]</scope>
    <source>
        <strain evidence="5">H1</strain>
    </source>
</reference>
<evidence type="ECO:0000313" key="7">
    <source>
        <dbReference type="Proteomes" id="UP000070659"/>
    </source>
</evidence>
<reference evidence="3" key="3">
    <citation type="submission" date="2015-04" db="EMBL/GenBank/DDBJ databases">
        <title>Physiological reanalysis, assessment of diazotrophy, and genome sequences of multiple isolates of Streptomyces thermoautotrophicus.</title>
        <authorList>
            <person name="MacKellar D.C."/>
            <person name="Lieber L."/>
            <person name="Norman J."/>
            <person name="Bolger A."/>
            <person name="Tobin C."/>
            <person name="Murray J.W."/>
            <person name="Woodward J."/>
            <person name="Friesen M."/>
            <person name="Prell J."/>
        </authorList>
    </citation>
    <scope>NUCLEOTIDE SEQUENCE [LARGE SCALE GENOMIC DNA]</scope>
    <source>
        <strain evidence="3">H1</strain>
    </source>
</reference>
<keyword evidence="5" id="KW-1185">Reference proteome</keyword>
<dbReference type="Proteomes" id="UP000070598">
    <property type="component" value="Unassembled WGS sequence"/>
</dbReference>
<dbReference type="NCBIfam" id="NF005556">
    <property type="entry name" value="PRK07226.1"/>
    <property type="match status" value="1"/>
</dbReference>
<dbReference type="InterPro" id="IPR013785">
    <property type="entry name" value="Aldolase_TIM"/>
</dbReference>
<reference evidence="6" key="1">
    <citation type="submission" date="2015-02" db="EMBL/GenBank/DDBJ databases">
        <title>Physiological reanalysis, assessment of diazotrophy, and genome sequences of multiple isolates of Streptomyces thermoautotrophicus.</title>
        <authorList>
            <person name="MacKellar D.C."/>
            <person name="Lieber L."/>
            <person name="Norman J."/>
            <person name="Bolger A."/>
            <person name="Tobin C."/>
            <person name="Murray J.W."/>
            <person name="Friesen M."/>
            <person name="Prell J."/>
        </authorList>
    </citation>
    <scope>NUCLEOTIDE SEQUENCE [LARGE SCALE GENOMIC DNA]</scope>
    <source>
        <strain evidence="6">UBT1</strain>
    </source>
</reference>
<evidence type="ECO:0000313" key="5">
    <source>
        <dbReference type="Proteomes" id="UP000070188"/>
    </source>
</evidence>
<organism evidence="2 7">
    <name type="scientific">Carbonactinospora thermoautotrophica</name>
    <dbReference type="NCBI Taxonomy" id="1469144"/>
    <lineage>
        <taxon>Bacteria</taxon>
        <taxon>Bacillati</taxon>
        <taxon>Actinomycetota</taxon>
        <taxon>Actinomycetes</taxon>
        <taxon>Kitasatosporales</taxon>
        <taxon>Carbonactinosporaceae</taxon>
        <taxon>Carbonactinospora</taxon>
    </lineage>
</organism>
<dbReference type="Proteomes" id="UP000070188">
    <property type="component" value="Unassembled WGS sequence"/>
</dbReference>
<protein>
    <submittedName>
        <fullName evidence="2 3">2-amino-4</fullName>
    </submittedName>
</protein>
<accession>A0A132MRF8</accession>
<dbReference type="SMART" id="SM01133">
    <property type="entry name" value="DeoC"/>
    <property type="match status" value="1"/>
</dbReference>
<feature type="active site" description="Schiff-base intermediate with dihydroxyacetone-P" evidence="1">
    <location>
        <position position="181"/>
    </location>
</feature>
<dbReference type="PATRIC" id="fig|1469144.10.peg.2702"/>
<dbReference type="Pfam" id="PF01791">
    <property type="entry name" value="DeoC"/>
    <property type="match status" value="1"/>
</dbReference>
<evidence type="ECO:0000313" key="3">
    <source>
        <dbReference type="EMBL" id="KWX01463.1"/>
    </source>
</evidence>
<evidence type="ECO:0000256" key="1">
    <source>
        <dbReference type="PIRSR" id="PIRSR038992-1"/>
    </source>
</evidence>
<dbReference type="Gene3D" id="3.20.20.70">
    <property type="entry name" value="Aldolase class I"/>
    <property type="match status" value="1"/>
</dbReference>
<proteinExistence type="predicted"/>
<dbReference type="EMBL" id="LAXD01000001">
    <property type="protein sequence ID" value="KWX01463.1"/>
    <property type="molecule type" value="Genomic_DNA"/>
</dbReference>
<dbReference type="Proteomes" id="UP000070659">
    <property type="component" value="Unassembled WGS sequence"/>
</dbReference>
<dbReference type="InterPro" id="IPR050456">
    <property type="entry name" value="DeoC/FbaB_aldolase"/>
</dbReference>
<dbReference type="SUPFAM" id="SSF51569">
    <property type="entry name" value="Aldolase"/>
    <property type="match status" value="1"/>
</dbReference>
<dbReference type="RefSeq" id="WP_066887968.1">
    <property type="nucleotide sequence ID" value="NZ_JYIJ01000018.1"/>
</dbReference>
<reference evidence="2 7" key="2">
    <citation type="submission" date="2015-02" db="EMBL/GenBank/DDBJ databases">
        <title>Physiological reanalysis, assessment of diazotrophy, and genome sequences of multiple isolates of Streptomyces thermoautotrophicus.</title>
        <authorList>
            <person name="MacKellar D.C."/>
            <person name="Lieber L."/>
            <person name="Norman J."/>
            <person name="Bolger A."/>
            <person name="Tobin C."/>
            <person name="Murray J.W."/>
            <person name="Prell J."/>
        </authorList>
    </citation>
    <scope>NUCLEOTIDE SEQUENCE [LARGE SCALE GENOMIC DNA]</scope>
    <source>
        <strain evidence="2 7">UBT1</strain>
    </source>
</reference>
<feature type="active site" description="Proton donor" evidence="1">
    <location>
        <position position="150"/>
    </location>
</feature>
<dbReference type="EMBL" id="JYIK01001118">
    <property type="protein sequence ID" value="KWX05634.1"/>
    <property type="molecule type" value="Genomic_DNA"/>
</dbReference>
<dbReference type="STRING" id="1469144.LI90_2495"/>
<dbReference type="CDD" id="cd00958">
    <property type="entry name" value="DhnA"/>
    <property type="match status" value="1"/>
</dbReference>
<sequence>MPFNNSFARQVRLRRLYRHGDDRLLVVPLDHSVTDGPITGGSRLNHLVGQLAANGVDAVVLHKGSLRYIDGRWFTQTALIVHLSASTKHAPDPNAKYLVASVEEALRLGADAVSVHVNLGSQDERQQIADLAAVSEACDRWNVPLLAMMYPRGPKIENPRDPALVAHAASLAADLGADIVKTVYTGSAAEMAEITQNCPVPIVVAGGPRLDSAEAVLSYVDDALKAGAAGVAMGRNVFQAPDPGAMARRLVDLIHAGQTPSLEPDIESLQLATK</sequence>
<name>A0A132MRF8_9ACTN</name>
<dbReference type="GO" id="GO:0004332">
    <property type="term" value="F:fructose-bisphosphate aldolase activity"/>
    <property type="evidence" value="ECO:0007669"/>
    <property type="project" value="InterPro"/>
</dbReference>
<dbReference type="AlphaFoldDB" id="A0A132MRF8"/>
<dbReference type="InterPro" id="IPR002915">
    <property type="entry name" value="DeoC/FbaB/LacD_aldolase"/>
</dbReference>
<dbReference type="EMBL" id="JYIJ01000018">
    <property type="protein sequence ID" value="KWX00475.1"/>
    <property type="molecule type" value="Genomic_DNA"/>
</dbReference>
<evidence type="ECO:0000313" key="4">
    <source>
        <dbReference type="EMBL" id="KWX05634.1"/>
    </source>
</evidence>